<dbReference type="Pfam" id="PF06414">
    <property type="entry name" value="Zeta_toxin"/>
    <property type="match status" value="1"/>
</dbReference>
<organism evidence="5">
    <name type="scientific">uncultured Caudovirales phage</name>
    <dbReference type="NCBI Taxonomy" id="2100421"/>
    <lineage>
        <taxon>Viruses</taxon>
        <taxon>Duplodnaviria</taxon>
        <taxon>Heunggongvirae</taxon>
        <taxon>Uroviricota</taxon>
        <taxon>Caudoviricetes</taxon>
        <taxon>Peduoviridae</taxon>
        <taxon>Maltschvirus</taxon>
        <taxon>Maltschvirus maltsch</taxon>
    </lineage>
</organism>
<dbReference type="GO" id="GO:0009055">
    <property type="term" value="F:electron transfer activity"/>
    <property type="evidence" value="ECO:0007669"/>
    <property type="project" value="InterPro"/>
</dbReference>
<dbReference type="SUPFAM" id="SSF57652">
    <property type="entry name" value="HIPIP (high potential iron protein)"/>
    <property type="match status" value="1"/>
</dbReference>
<proteinExistence type="predicted"/>
<dbReference type="Gene3D" id="4.10.490.10">
    <property type="entry name" value="High potential iron-sulphur protein"/>
    <property type="match status" value="1"/>
</dbReference>
<evidence type="ECO:0000256" key="1">
    <source>
        <dbReference type="ARBA" id="ARBA00022741"/>
    </source>
</evidence>
<feature type="region of interest" description="Disordered" evidence="3">
    <location>
        <begin position="179"/>
        <end position="215"/>
    </location>
</feature>
<feature type="region of interest" description="Disordered" evidence="3">
    <location>
        <begin position="23"/>
        <end position="44"/>
    </location>
</feature>
<feature type="region of interest" description="Disordered" evidence="3">
    <location>
        <begin position="267"/>
        <end position="295"/>
    </location>
</feature>
<dbReference type="GO" id="GO:0016301">
    <property type="term" value="F:kinase activity"/>
    <property type="evidence" value="ECO:0007669"/>
    <property type="project" value="InterPro"/>
</dbReference>
<dbReference type="GO" id="GO:0019646">
    <property type="term" value="P:aerobic electron transport chain"/>
    <property type="evidence" value="ECO:0007669"/>
    <property type="project" value="InterPro"/>
</dbReference>
<evidence type="ECO:0000256" key="3">
    <source>
        <dbReference type="SAM" id="MobiDB-lite"/>
    </source>
</evidence>
<evidence type="ECO:0000256" key="2">
    <source>
        <dbReference type="ARBA" id="ARBA00022840"/>
    </source>
</evidence>
<gene>
    <name evidence="5" type="ORF">UFOVP570_4</name>
</gene>
<dbReference type="InterPro" id="IPR027417">
    <property type="entry name" value="P-loop_NTPase"/>
</dbReference>
<dbReference type="EMBL" id="LR796541">
    <property type="protein sequence ID" value="CAB4150184.1"/>
    <property type="molecule type" value="Genomic_DNA"/>
</dbReference>
<keyword evidence="1" id="KW-0547">Nucleotide-binding</keyword>
<evidence type="ECO:0000313" key="5">
    <source>
        <dbReference type="EMBL" id="CAB4150184.1"/>
    </source>
</evidence>
<evidence type="ECO:0000259" key="4">
    <source>
        <dbReference type="Pfam" id="PF06414"/>
    </source>
</evidence>
<feature type="compositionally biased region" description="Gly residues" evidence="3">
    <location>
        <begin position="277"/>
        <end position="286"/>
    </location>
</feature>
<protein>
    <submittedName>
        <fullName evidence="5">Zeta toxin domain containing protein</fullName>
    </submittedName>
</protein>
<dbReference type="GO" id="GO:0005524">
    <property type="term" value="F:ATP binding"/>
    <property type="evidence" value="ECO:0007669"/>
    <property type="project" value="UniProtKB-KW"/>
</dbReference>
<reference evidence="5" key="1">
    <citation type="submission" date="2020-04" db="EMBL/GenBank/DDBJ databases">
        <authorList>
            <person name="Chiriac C."/>
            <person name="Salcher M."/>
            <person name="Ghai R."/>
            <person name="Kavagutti S V."/>
        </authorList>
    </citation>
    <scope>NUCLEOTIDE SEQUENCE</scope>
</reference>
<dbReference type="InterPro" id="IPR010488">
    <property type="entry name" value="Zeta_toxin_domain"/>
</dbReference>
<sequence>MGAIDGGLASVAHTALVEYASGQPRDRKGRFSGTGGGGGGGAVDPAAAVAQTGAVGGATVPAKVTIDEIGDDRVVLTGQQPKSGFAVATGVAGEIHQASDFFDKGKGVVMVDNFLQKNAATFEKPQMHLGIWHEVKTGRVFLDVTEVFPANARSVAIRAGRDRNQISIFNLRTLKEIPTGGDGRIGEASNPQGSREPQGNDGGAATSSGGNSVGADFSQVAAAPARPPVGGTGQGAQAVAPKMTNKVREAAESVVDKILLEYAAGQPRDRKGRFGSTSGGGGGGGASDPTEYRDPTLGQAKRIDIVSVDPATVGQIQGLELGALPASKVASVESLKTTEPKGTLSMHTTAEGRLTGAREVLHSQLVSQQTLTPELIRDRGVVREDGKPTLVVMGGGGGSGKTTVLKKLESDTDPEGAQMRRALEDAGIRVPAPALKQNDNGTTTLRPTGTATVINSDHAKHGIWGADREARGDRMQPSTTGGKTKVTAAARVHEESGVIAQRALEVSIARGSDIIFDGTGDGSGAKRKAIHDAASPTHEVVGVFITTRIGTSPTDGIRGTVKQRNTKEIEVKSTDGKPAKIRRNVPDDVITQGHVSSNAAIVQGINGKPPAWSRLVVVERVPDIDPKTGKQAVYREKGMPDQPKFKYVVAGTWDAKTGKFVETPEGRGVLGRVQRRGQVDEFGNPRTLTNADRLAALNEAVDEEAVGNPLPPLEYQDLTAIWVEVLCGCEKQNSAVLQRNPAASSYWDDIVAELEDSPEDITINIPAEISDKSADLQSIYSMSAADFVGEEIPMGDDDIQLAEANMVLPPHANALYDAYETIAKRHGKWTQKGADGANYVTESPYAYEGRMCSNCAFWVSPNGCQIVEGVIRPQGGCKLNIRAAIKESETEEKD</sequence>
<feature type="compositionally biased region" description="Gly residues" evidence="3">
    <location>
        <begin position="32"/>
        <end position="42"/>
    </location>
</feature>
<feature type="domain" description="Zeta toxin" evidence="4">
    <location>
        <begin position="382"/>
        <end position="415"/>
    </location>
</feature>
<keyword evidence="2" id="KW-0067">ATP-binding</keyword>
<name>A0A6J5MTI8_9CAUD</name>
<dbReference type="Gene3D" id="3.40.50.300">
    <property type="entry name" value="P-loop containing nucleotide triphosphate hydrolases"/>
    <property type="match status" value="1"/>
</dbReference>
<accession>A0A6J5MTI8</accession>
<dbReference type="InterPro" id="IPR036369">
    <property type="entry name" value="HIPIP_sf"/>
</dbReference>